<protein>
    <recommendedName>
        <fullName evidence="7 8">Ribulokinase</fullName>
        <ecNumber evidence="7 8">2.7.1.16</ecNumber>
    </recommendedName>
</protein>
<dbReference type="AlphaFoldDB" id="A0A3E2BQ04"/>
<dbReference type="PANTHER" id="PTHR43435:SF4">
    <property type="entry name" value="FGGY CARBOHYDRATE KINASE DOMAIN-CONTAINING PROTEIN"/>
    <property type="match status" value="1"/>
</dbReference>
<keyword evidence="4" id="KW-0067">ATP-binding</keyword>
<dbReference type="InterPro" id="IPR005929">
    <property type="entry name" value="Ribulokinase"/>
</dbReference>
<dbReference type="GO" id="GO:0019150">
    <property type="term" value="F:D-ribulokinase activity"/>
    <property type="evidence" value="ECO:0007669"/>
    <property type="project" value="TreeGrafter"/>
</dbReference>
<evidence type="ECO:0000256" key="5">
    <source>
        <dbReference type="ARBA" id="ARBA00022935"/>
    </source>
</evidence>
<dbReference type="InterPro" id="IPR000577">
    <property type="entry name" value="Carb_kinase_FGGY"/>
</dbReference>
<dbReference type="GO" id="GO:0005737">
    <property type="term" value="C:cytoplasm"/>
    <property type="evidence" value="ECO:0007669"/>
    <property type="project" value="TreeGrafter"/>
</dbReference>
<evidence type="ECO:0000256" key="1">
    <source>
        <dbReference type="ARBA" id="ARBA00022679"/>
    </source>
</evidence>
<keyword evidence="6 8" id="KW-0119">Carbohydrate metabolism</keyword>
<feature type="domain" description="Carbohydrate kinase FGGY C-terminal" evidence="10">
    <location>
        <begin position="300"/>
        <end position="490"/>
    </location>
</feature>
<dbReference type="CDD" id="cd07781">
    <property type="entry name" value="ASKHA_NBD_FGGY_L-RBK"/>
    <property type="match status" value="1"/>
</dbReference>
<organism evidence="11 12">
    <name type="scientific">Candidatus Saccharicenans subterraneus</name>
    <dbReference type="NCBI Taxonomy" id="2508984"/>
    <lineage>
        <taxon>Bacteria</taxon>
        <taxon>Candidatus Aminicenantota</taxon>
        <taxon>Candidatus Aminicenantia</taxon>
        <taxon>Candidatus Aminicenantales</taxon>
        <taxon>Candidatus Saccharicenantaceae</taxon>
        <taxon>Candidatus Saccharicenans</taxon>
    </lineage>
</organism>
<dbReference type="SUPFAM" id="SSF53067">
    <property type="entry name" value="Actin-like ATPase domain"/>
    <property type="match status" value="2"/>
</dbReference>
<evidence type="ECO:0000256" key="8">
    <source>
        <dbReference type="RuleBase" id="RU003455"/>
    </source>
</evidence>
<dbReference type="GO" id="GO:0008741">
    <property type="term" value="F:ribulokinase activity"/>
    <property type="evidence" value="ECO:0007669"/>
    <property type="project" value="UniProtKB-UniRule"/>
</dbReference>
<dbReference type="Pfam" id="PF02782">
    <property type="entry name" value="FGGY_C"/>
    <property type="match status" value="1"/>
</dbReference>
<dbReference type="NCBIfam" id="TIGR01234">
    <property type="entry name" value="L-ribulokinase"/>
    <property type="match status" value="1"/>
</dbReference>
<evidence type="ECO:0000313" key="11">
    <source>
        <dbReference type="EMBL" id="RFT16716.1"/>
    </source>
</evidence>
<accession>A0A3E2BQ04</accession>
<reference evidence="11 12" key="1">
    <citation type="submission" date="2018-08" db="EMBL/GenBank/DDBJ databases">
        <title>Genome analysis of the thermophilic bacterium of the candidate phylum Aminicenantes from deep subsurface aquifer revealed its physiology and ecological role.</title>
        <authorList>
            <person name="Kadnikov V.V."/>
            <person name="Mardanov A.V."/>
            <person name="Beletsky A.V."/>
            <person name="Karnachuk O.V."/>
            <person name="Ravin N.V."/>
        </authorList>
    </citation>
    <scope>NUCLEOTIDE SEQUENCE [LARGE SCALE GENOMIC DNA]</scope>
    <source>
        <strain evidence="11">BY38</strain>
    </source>
</reference>
<evidence type="ECO:0000256" key="4">
    <source>
        <dbReference type="ARBA" id="ARBA00022840"/>
    </source>
</evidence>
<dbReference type="UniPathway" id="UPA00145">
    <property type="reaction ID" value="UER00566"/>
</dbReference>
<dbReference type="GO" id="GO:0005524">
    <property type="term" value="F:ATP binding"/>
    <property type="evidence" value="ECO:0007669"/>
    <property type="project" value="UniProtKB-UniRule"/>
</dbReference>
<keyword evidence="5 8" id="KW-0054">Arabinose catabolism</keyword>
<evidence type="ECO:0000259" key="10">
    <source>
        <dbReference type="Pfam" id="PF02782"/>
    </source>
</evidence>
<dbReference type="Pfam" id="PF00370">
    <property type="entry name" value="FGGY_N"/>
    <property type="match status" value="1"/>
</dbReference>
<dbReference type="NCBIfam" id="NF003154">
    <property type="entry name" value="PRK04123.1"/>
    <property type="match status" value="1"/>
</dbReference>
<proteinExistence type="inferred from homology"/>
<feature type="domain" description="Carbohydrate kinase FGGY N-terminal" evidence="9">
    <location>
        <begin position="8"/>
        <end position="289"/>
    </location>
</feature>
<evidence type="ECO:0000256" key="6">
    <source>
        <dbReference type="ARBA" id="ARBA00023277"/>
    </source>
</evidence>
<evidence type="ECO:0000256" key="3">
    <source>
        <dbReference type="ARBA" id="ARBA00022777"/>
    </source>
</evidence>
<dbReference type="PANTHER" id="PTHR43435">
    <property type="entry name" value="RIBULOKINASE"/>
    <property type="match status" value="1"/>
</dbReference>
<keyword evidence="3 8" id="KW-0418">Kinase</keyword>
<dbReference type="InterPro" id="IPR018484">
    <property type="entry name" value="FGGY_N"/>
</dbReference>
<dbReference type="EMBL" id="QUAH01000002">
    <property type="protein sequence ID" value="RFT16716.1"/>
    <property type="molecule type" value="Genomic_DNA"/>
</dbReference>
<comment type="catalytic activity">
    <reaction evidence="8">
        <text>L-ribulose + ATP = L-ribulose 5-phosphate + ADP + H(+)</text>
        <dbReference type="Rhea" id="RHEA:22072"/>
        <dbReference type="ChEBI" id="CHEBI:15378"/>
        <dbReference type="ChEBI" id="CHEBI:16880"/>
        <dbReference type="ChEBI" id="CHEBI:30616"/>
        <dbReference type="ChEBI" id="CHEBI:58226"/>
        <dbReference type="ChEBI" id="CHEBI:456216"/>
        <dbReference type="EC" id="2.7.1.16"/>
    </reaction>
</comment>
<comment type="similarity">
    <text evidence="8">Belongs to the ribulokinase family.</text>
</comment>
<evidence type="ECO:0000259" key="9">
    <source>
        <dbReference type="Pfam" id="PF00370"/>
    </source>
</evidence>
<dbReference type="GO" id="GO:0019569">
    <property type="term" value="P:L-arabinose catabolic process to D-xylulose 5-phosphate"/>
    <property type="evidence" value="ECO:0007669"/>
    <property type="project" value="UniProtKB-UniPathway"/>
</dbReference>
<name>A0A3E2BQ04_9BACT</name>
<evidence type="ECO:0000313" key="12">
    <source>
        <dbReference type="Proteomes" id="UP000257323"/>
    </source>
</evidence>
<dbReference type="InterPro" id="IPR018485">
    <property type="entry name" value="FGGY_C"/>
</dbReference>
<gene>
    <name evidence="11" type="ORF">OP8BY_1329</name>
</gene>
<comment type="caution">
    <text evidence="11">The sequence shown here is derived from an EMBL/GenBank/DDBJ whole genome shotgun (WGS) entry which is preliminary data.</text>
</comment>
<evidence type="ECO:0000256" key="2">
    <source>
        <dbReference type="ARBA" id="ARBA00022741"/>
    </source>
</evidence>
<evidence type="ECO:0000256" key="7">
    <source>
        <dbReference type="NCBIfam" id="TIGR01234"/>
    </source>
</evidence>
<dbReference type="Gene3D" id="3.30.420.40">
    <property type="match status" value="2"/>
</dbReference>
<dbReference type="EC" id="2.7.1.16" evidence="7 8"/>
<dbReference type="InterPro" id="IPR043129">
    <property type="entry name" value="ATPase_NBD"/>
</dbReference>
<comment type="pathway">
    <text evidence="8">Carbohydrate degradation; L-arabinose degradation via L-ribulose; D-xylulose 5-phosphate from L-arabinose (bacterial route): step 2/3.</text>
</comment>
<keyword evidence="2" id="KW-0547">Nucleotide-binding</keyword>
<keyword evidence="1 8" id="KW-0808">Transferase</keyword>
<sequence>MRSKTRAYSLGLDFGTNSVRALVVDVASGQEISTAVVNYPSGQAGILLDPKDPNLARQNPADYLESMVKVVRQVLSRARKAKKDFSPERVIGIGVDTTGSTPLPVDKNGLPLAFHPEFKNNLNAQAWLWKDHTAFAEAQEITALAAREHPEYLAKCGGVYSSEWFFSKILHCLRVAPEVFEAAHTWVECADFIPAIITGTLAPSKMKRSRCAAGHKAMFNAGWGGLPAKDFLSKLDPRLGELRDRLYDETHTSDRAAGFLTRSWARMLGLKPGIPVAVGAFDAHLGAVGAGVAPGKFVKIIGTSTCDICVWPNDRPLADIPGLCGIVDGSVLPGYFGLEAGQSAVGDIFNWFVNYIQPGGPKKGSHEELTRKAASLLPGESGLLALDWNNGNRTILVDQRLTGLLLGQTLHTRPEEIYLALIEGTAFGALTIIKRFQEYGVEINEVINCGGIAEKNPLVMQIYADVFGLEMKVARSSQTCALGAAMAGAVVAGRDAGGYDRFEEAQAAMCGVKPQSFKPRPEYHEVYRELYRLYRELHDAFGTRAWNGNLHHLMKDLLEIRDRQLEKARQAAKTRARKKK</sequence>
<dbReference type="PIRSF" id="PIRSF000538">
    <property type="entry name" value="GlpK"/>
    <property type="match status" value="1"/>
</dbReference>
<dbReference type="Proteomes" id="UP000257323">
    <property type="component" value="Unassembled WGS sequence"/>
</dbReference>